<evidence type="ECO:0000256" key="1">
    <source>
        <dbReference type="ARBA" id="ARBA00010641"/>
    </source>
</evidence>
<dbReference type="HOGENOM" id="CLU_047691_3_4_9"/>
<evidence type="ECO:0000259" key="5">
    <source>
        <dbReference type="Pfam" id="PF04542"/>
    </source>
</evidence>
<keyword evidence="2" id="KW-0805">Transcription regulation</keyword>
<keyword evidence="3" id="KW-0731">Sigma factor</keyword>
<keyword evidence="4" id="KW-0804">Transcription</keyword>
<dbReference type="InterPro" id="IPR014284">
    <property type="entry name" value="RNA_pol_sigma-70_dom"/>
</dbReference>
<proteinExistence type="inferred from homology"/>
<feature type="domain" description="RNA polymerase sigma-70 region 2" evidence="5">
    <location>
        <begin position="22"/>
        <end position="88"/>
    </location>
</feature>
<dbReference type="InterPro" id="IPR039425">
    <property type="entry name" value="RNA_pol_sigma-70-like"/>
</dbReference>
<dbReference type="PANTHER" id="PTHR43133:SF60">
    <property type="entry name" value="RNA POLYMERASE SIGMA FACTOR SIGV"/>
    <property type="match status" value="1"/>
</dbReference>
<dbReference type="InterPro" id="IPR013325">
    <property type="entry name" value="RNA_pol_sigma_r2"/>
</dbReference>
<dbReference type="InterPro" id="IPR036388">
    <property type="entry name" value="WH-like_DNA-bd_sf"/>
</dbReference>
<protein>
    <submittedName>
        <fullName evidence="7">Sigma-70 family RNA polymerase sigma factor</fullName>
    </submittedName>
</protein>
<organism evidence="7 8">
    <name type="scientific">Clostridium thermobutyricum</name>
    <dbReference type="NCBI Taxonomy" id="29372"/>
    <lineage>
        <taxon>Bacteria</taxon>
        <taxon>Bacillati</taxon>
        <taxon>Bacillota</taxon>
        <taxon>Clostridia</taxon>
        <taxon>Eubacteriales</taxon>
        <taxon>Clostridiaceae</taxon>
        <taxon>Clostridium</taxon>
    </lineage>
</organism>
<dbReference type="NCBIfam" id="TIGR02937">
    <property type="entry name" value="sigma70-ECF"/>
    <property type="match status" value="1"/>
</dbReference>
<evidence type="ECO:0000256" key="4">
    <source>
        <dbReference type="ARBA" id="ARBA00023163"/>
    </source>
</evidence>
<dbReference type="GO" id="GO:0016987">
    <property type="term" value="F:sigma factor activity"/>
    <property type="evidence" value="ECO:0007669"/>
    <property type="project" value="UniProtKB-KW"/>
</dbReference>
<dbReference type="GO" id="GO:0003677">
    <property type="term" value="F:DNA binding"/>
    <property type="evidence" value="ECO:0007669"/>
    <property type="project" value="InterPro"/>
</dbReference>
<dbReference type="SUPFAM" id="SSF88659">
    <property type="entry name" value="Sigma3 and sigma4 domains of RNA polymerase sigma factors"/>
    <property type="match status" value="1"/>
</dbReference>
<keyword evidence="8" id="KW-1185">Reference proteome</keyword>
<dbReference type="InterPro" id="IPR007627">
    <property type="entry name" value="RNA_pol_sigma70_r2"/>
</dbReference>
<dbReference type="AlphaFoldDB" id="N9WLU0"/>
<evidence type="ECO:0000256" key="3">
    <source>
        <dbReference type="ARBA" id="ARBA00023082"/>
    </source>
</evidence>
<evidence type="ECO:0000259" key="6">
    <source>
        <dbReference type="Pfam" id="PF08281"/>
    </source>
</evidence>
<gene>
    <name evidence="7" type="ORF">HMPREF1092_00067</name>
</gene>
<evidence type="ECO:0000313" key="8">
    <source>
        <dbReference type="Proteomes" id="UP000013097"/>
    </source>
</evidence>
<accession>N9WLU0</accession>
<name>N9WLU0_9CLOT</name>
<sequence>MKEEMLIKLVREKSDKESANKLIKLYYKSIYVYVYRQVSCEELSKDLTQEIFISMLRSIRNFDSSKSSFKTWLYKISSNKIIDYYRSKEYKHTTKITDIEEFEFRDSINIEKEIIQKEKLNEILNVVNSFESNIQQIFRLKFFGEMTFKEISELISLSESTVKTKYYSSIKKLKKEVGDKIYG</sequence>
<evidence type="ECO:0000256" key="2">
    <source>
        <dbReference type="ARBA" id="ARBA00023015"/>
    </source>
</evidence>
<dbReference type="GO" id="GO:0006352">
    <property type="term" value="P:DNA-templated transcription initiation"/>
    <property type="evidence" value="ECO:0007669"/>
    <property type="project" value="InterPro"/>
</dbReference>
<feature type="domain" description="RNA polymerase sigma factor 70 region 4 type 2" evidence="6">
    <location>
        <begin position="135"/>
        <end position="173"/>
    </location>
</feature>
<dbReference type="SUPFAM" id="SSF88946">
    <property type="entry name" value="Sigma2 domain of RNA polymerase sigma factors"/>
    <property type="match status" value="1"/>
</dbReference>
<comment type="caution">
    <text evidence="7">The sequence shown here is derived from an EMBL/GenBank/DDBJ whole genome shotgun (WGS) entry which is preliminary data.</text>
</comment>
<dbReference type="PANTHER" id="PTHR43133">
    <property type="entry name" value="RNA POLYMERASE ECF-TYPE SIGMA FACTO"/>
    <property type="match status" value="1"/>
</dbReference>
<dbReference type="PATRIC" id="fig|999411.4.peg.64"/>
<dbReference type="InterPro" id="IPR013324">
    <property type="entry name" value="RNA_pol_sigma_r3/r4-like"/>
</dbReference>
<dbReference type="Gene3D" id="1.10.1740.10">
    <property type="match status" value="1"/>
</dbReference>
<dbReference type="Pfam" id="PF08281">
    <property type="entry name" value="Sigma70_r4_2"/>
    <property type="match status" value="1"/>
</dbReference>
<dbReference type="InterPro" id="IPR013249">
    <property type="entry name" value="RNA_pol_sigma70_r4_t2"/>
</dbReference>
<dbReference type="Proteomes" id="UP000013097">
    <property type="component" value="Unassembled WGS sequence"/>
</dbReference>
<dbReference type="eggNOG" id="COG1595">
    <property type="taxonomic scope" value="Bacteria"/>
</dbReference>
<dbReference type="EMBL" id="AGYT01000001">
    <property type="protein sequence ID" value="ENZ04046.1"/>
    <property type="molecule type" value="Genomic_DNA"/>
</dbReference>
<dbReference type="Pfam" id="PF04542">
    <property type="entry name" value="Sigma70_r2"/>
    <property type="match status" value="1"/>
</dbReference>
<dbReference type="Gene3D" id="1.10.10.10">
    <property type="entry name" value="Winged helix-like DNA-binding domain superfamily/Winged helix DNA-binding domain"/>
    <property type="match status" value="1"/>
</dbReference>
<dbReference type="RefSeq" id="WP_002596584.1">
    <property type="nucleotide sequence ID" value="NZ_KB850956.1"/>
</dbReference>
<evidence type="ECO:0000313" key="7">
    <source>
        <dbReference type="EMBL" id="ENZ04046.1"/>
    </source>
</evidence>
<comment type="similarity">
    <text evidence="1">Belongs to the sigma-70 factor family. ECF subfamily.</text>
</comment>
<reference evidence="7 8" key="1">
    <citation type="submission" date="2013-01" db="EMBL/GenBank/DDBJ databases">
        <title>The Genome Sequence of Clostridium colicanis 209318.</title>
        <authorList>
            <consortium name="The Broad Institute Genome Sequencing Platform"/>
            <person name="Earl A."/>
            <person name="Ward D."/>
            <person name="Feldgarden M."/>
            <person name="Gevers D."/>
            <person name="Courvalin P."/>
            <person name="Lambert T."/>
            <person name="Walker B."/>
            <person name="Young S.K."/>
            <person name="Zeng Q."/>
            <person name="Gargeya S."/>
            <person name="Fitzgerald M."/>
            <person name="Haas B."/>
            <person name="Abouelleil A."/>
            <person name="Alvarado L."/>
            <person name="Arachchi H.M."/>
            <person name="Berlin A.M."/>
            <person name="Chapman S.B."/>
            <person name="Dewar J."/>
            <person name="Goldberg J."/>
            <person name="Griggs A."/>
            <person name="Gujja S."/>
            <person name="Hansen M."/>
            <person name="Howarth C."/>
            <person name="Imamovic A."/>
            <person name="Larimer J."/>
            <person name="McCowan C."/>
            <person name="Murphy C."/>
            <person name="Neiman D."/>
            <person name="Pearson M."/>
            <person name="Priest M."/>
            <person name="Roberts A."/>
            <person name="Saif S."/>
            <person name="Shea T."/>
            <person name="Sisk P."/>
            <person name="Sykes S."/>
            <person name="Wortman J."/>
            <person name="Nusbaum C."/>
            <person name="Birren B."/>
        </authorList>
    </citation>
    <scope>NUCLEOTIDE SEQUENCE [LARGE SCALE GENOMIC DNA]</scope>
    <source>
        <strain evidence="7 8">209318</strain>
    </source>
</reference>